<protein>
    <submittedName>
        <fullName evidence="2">Antirestriction protein ArdA</fullName>
    </submittedName>
</protein>
<dbReference type="Gene3D" id="3.10.20.480">
    <property type="entry name" value="Antirestriction protein ArdA, domain 1"/>
    <property type="match status" value="1"/>
</dbReference>
<name>A0ABD7HHJ2_9MYCO</name>
<sequence length="205" mass="22590">MHDKHTHTTQADNHTDTNALPDSETEPTLAPAIYVASLADYNNGKLHGAWIDAAREPEAIYNDITAMLAQSDEQNAEEFAIHDYNQFGTCRINEFDSIEKVSHIACGIKEHGEAFAAWADVYENDPECLDDFSDAYLGHHKSTQAFAEQMADDLGYTDELAKLPESLRPYVHFDSAALARDMELAGDIHVASNPSGGVWIFDSGS</sequence>
<feature type="compositionally biased region" description="Polar residues" evidence="1">
    <location>
        <begin position="8"/>
        <end position="20"/>
    </location>
</feature>
<dbReference type="InterPro" id="IPR009899">
    <property type="entry name" value="ArdA"/>
</dbReference>
<dbReference type="RefSeq" id="WP_100481082.1">
    <property type="nucleotide sequence ID" value="NZ_QDET01000004.1"/>
</dbReference>
<reference evidence="2 3" key="1">
    <citation type="submission" date="2018-08" db="EMBL/GenBank/DDBJ databases">
        <title>Linezolid Resistance in Mycobacterium abscessus: MIC Distribution and Comprehensive Investigation of Resistance Mechanisms.</title>
        <authorList>
            <person name="Ye M."/>
            <person name="Xu L."/>
            <person name="Zou Y."/>
            <person name="Li B."/>
            <person name="Guo Q."/>
            <person name="Zhang Y."/>
            <person name="Zhan M."/>
            <person name="Xu B."/>
            <person name="Yu F."/>
            <person name="Zhang Z."/>
            <person name="Chu H."/>
        </authorList>
    </citation>
    <scope>NUCLEOTIDE SEQUENCE [LARGE SCALE GENOMIC DNA]</scope>
    <source>
        <strain evidence="2 3">G143</strain>
    </source>
</reference>
<comment type="caution">
    <text evidence="2">The sequence shown here is derived from an EMBL/GenBank/DDBJ whole genome shotgun (WGS) entry which is preliminary data.</text>
</comment>
<dbReference type="InterPro" id="IPR041895">
    <property type="entry name" value="ArdA_dom1"/>
</dbReference>
<dbReference type="EMBL" id="QXBN01000033">
    <property type="protein sequence ID" value="RIT29284.1"/>
    <property type="molecule type" value="Genomic_DNA"/>
</dbReference>
<evidence type="ECO:0000313" key="3">
    <source>
        <dbReference type="Proteomes" id="UP000284557"/>
    </source>
</evidence>
<organism evidence="2 3">
    <name type="scientific">Mycobacteroides abscessus</name>
    <dbReference type="NCBI Taxonomy" id="36809"/>
    <lineage>
        <taxon>Bacteria</taxon>
        <taxon>Bacillati</taxon>
        <taxon>Actinomycetota</taxon>
        <taxon>Actinomycetes</taxon>
        <taxon>Mycobacteriales</taxon>
        <taxon>Mycobacteriaceae</taxon>
        <taxon>Mycobacteroides</taxon>
    </lineage>
</organism>
<dbReference type="Proteomes" id="UP000284557">
    <property type="component" value="Unassembled WGS sequence"/>
</dbReference>
<accession>A0ABD7HHJ2</accession>
<evidence type="ECO:0000313" key="2">
    <source>
        <dbReference type="EMBL" id="RIT29284.1"/>
    </source>
</evidence>
<dbReference type="AlphaFoldDB" id="A0ABD7HHJ2"/>
<dbReference type="Pfam" id="PF07275">
    <property type="entry name" value="ArdA"/>
    <property type="match status" value="1"/>
</dbReference>
<gene>
    <name evidence="2" type="ORF">D2E76_25555</name>
</gene>
<proteinExistence type="predicted"/>
<feature type="region of interest" description="Disordered" evidence="1">
    <location>
        <begin position="1"/>
        <end position="25"/>
    </location>
</feature>
<evidence type="ECO:0000256" key="1">
    <source>
        <dbReference type="SAM" id="MobiDB-lite"/>
    </source>
</evidence>